<evidence type="ECO:0000313" key="2">
    <source>
        <dbReference type="Proteomes" id="UP000004935"/>
    </source>
</evidence>
<reference evidence="1" key="2">
    <citation type="submission" date="2013-11" db="EMBL/GenBank/DDBJ databases">
        <title>Draft genome sequence of Anaerostipes caccae (DSM 14662).</title>
        <authorList>
            <person name="Sudarsanam P."/>
            <person name="Ley R."/>
            <person name="Guruge J."/>
            <person name="Turnbaugh P.J."/>
            <person name="Mahowald M."/>
            <person name="Liep D."/>
            <person name="Gordon J."/>
        </authorList>
    </citation>
    <scope>NUCLEOTIDE SEQUENCE</scope>
    <source>
        <strain evidence="1">DSM 14662</strain>
    </source>
</reference>
<comment type="caution">
    <text evidence="1">The sequence shown here is derived from an EMBL/GenBank/DDBJ whole genome shotgun (WGS) entry which is preliminary data.</text>
</comment>
<reference evidence="1" key="1">
    <citation type="submission" date="2007-11" db="EMBL/GenBank/DDBJ databases">
        <authorList>
            <person name="Fulton L."/>
            <person name="Clifton S."/>
            <person name="Fulton B."/>
            <person name="Xu J."/>
            <person name="Minx P."/>
            <person name="Pepin K.H."/>
            <person name="Johnson M."/>
            <person name="Thiruvilangam P."/>
            <person name="Bhonagiri V."/>
            <person name="Nash W.E."/>
            <person name="Mardis E.R."/>
            <person name="Wilson R.K."/>
        </authorList>
    </citation>
    <scope>NUCLEOTIDE SEQUENCE [LARGE SCALE GENOMIC DNA]</scope>
    <source>
        <strain evidence="1">DSM 14662</strain>
    </source>
</reference>
<accession>B0MEG4</accession>
<evidence type="ECO:0000313" key="1">
    <source>
        <dbReference type="EMBL" id="EDR97353.1"/>
    </source>
</evidence>
<organism evidence="1 2">
    <name type="scientific">Anaerostipes caccae (strain DSM 14662 / CCUG 47493 / JCM 13470 / NCIMB 13811 / L1-92)</name>
    <dbReference type="NCBI Taxonomy" id="411490"/>
    <lineage>
        <taxon>Bacteria</taxon>
        <taxon>Bacillati</taxon>
        <taxon>Bacillota</taxon>
        <taxon>Clostridia</taxon>
        <taxon>Lachnospirales</taxon>
        <taxon>Lachnospiraceae</taxon>
        <taxon>Anaerostipes</taxon>
    </lineage>
</organism>
<dbReference type="HOGENOM" id="CLU_3163909_0_0_9"/>
<sequence length="47" mass="5865">MAVNCKVYPWMSLFFFDIESFFYILPIKSNYCKFYFQNSNLKFIFRI</sequence>
<dbReference type="AlphaFoldDB" id="B0MEG4"/>
<gene>
    <name evidence="1" type="ORF">ANACAC_01960</name>
</gene>
<proteinExistence type="predicted"/>
<name>B0MEG4_ANACD</name>
<keyword evidence="2" id="KW-1185">Reference proteome</keyword>
<dbReference type="Proteomes" id="UP000004935">
    <property type="component" value="Unassembled WGS sequence"/>
</dbReference>
<dbReference type="STRING" id="411490.ANACAC_01960"/>
<protein>
    <submittedName>
        <fullName evidence="1">Uncharacterized protein</fullName>
    </submittedName>
</protein>
<dbReference type="EMBL" id="ABAX03000013">
    <property type="protein sequence ID" value="EDR97353.1"/>
    <property type="molecule type" value="Genomic_DNA"/>
</dbReference>